<dbReference type="InterPro" id="IPR050490">
    <property type="entry name" value="Bact_solute-bd_prot1"/>
</dbReference>
<feature type="chain" id="PRO_5046936989" evidence="1">
    <location>
        <begin position="23"/>
        <end position="437"/>
    </location>
</feature>
<gene>
    <name evidence="2" type="ORF">J2Z70_002227</name>
</gene>
<protein>
    <submittedName>
        <fullName evidence="2">Multiple sugar transport system substrate-binding protein</fullName>
    </submittedName>
</protein>
<dbReference type="CDD" id="cd13585">
    <property type="entry name" value="PBP2_TMBP_like"/>
    <property type="match status" value="1"/>
</dbReference>
<dbReference type="EMBL" id="JAGGLV010000006">
    <property type="protein sequence ID" value="MBP2112073.1"/>
    <property type="molecule type" value="Genomic_DNA"/>
</dbReference>
<dbReference type="SUPFAM" id="SSF53850">
    <property type="entry name" value="Periplasmic binding protein-like II"/>
    <property type="match status" value="1"/>
</dbReference>
<organism evidence="2 3">
    <name type="scientific">Paenibacillus silagei</name>
    <dbReference type="NCBI Taxonomy" id="1670801"/>
    <lineage>
        <taxon>Bacteria</taxon>
        <taxon>Bacillati</taxon>
        <taxon>Bacillota</taxon>
        <taxon>Bacilli</taxon>
        <taxon>Bacillales</taxon>
        <taxon>Paenibacillaceae</taxon>
        <taxon>Paenibacillus</taxon>
    </lineage>
</organism>
<keyword evidence="3" id="KW-1185">Reference proteome</keyword>
<evidence type="ECO:0000313" key="3">
    <source>
        <dbReference type="Proteomes" id="UP000773462"/>
    </source>
</evidence>
<dbReference type="Pfam" id="PF01547">
    <property type="entry name" value="SBP_bac_1"/>
    <property type="match status" value="1"/>
</dbReference>
<dbReference type="Proteomes" id="UP000773462">
    <property type="component" value="Unassembled WGS sequence"/>
</dbReference>
<proteinExistence type="predicted"/>
<dbReference type="PANTHER" id="PTHR43649">
    <property type="entry name" value="ARABINOSE-BINDING PROTEIN-RELATED"/>
    <property type="match status" value="1"/>
</dbReference>
<reference evidence="2 3" key="1">
    <citation type="submission" date="2021-03" db="EMBL/GenBank/DDBJ databases">
        <title>Genomic Encyclopedia of Type Strains, Phase IV (KMG-IV): sequencing the most valuable type-strain genomes for metagenomic binning, comparative biology and taxonomic classification.</title>
        <authorList>
            <person name="Goeker M."/>
        </authorList>
    </citation>
    <scope>NUCLEOTIDE SEQUENCE [LARGE SCALE GENOMIC DNA]</scope>
    <source>
        <strain evidence="2 3">DSM 101953</strain>
    </source>
</reference>
<comment type="caution">
    <text evidence="2">The sequence shown here is derived from an EMBL/GenBank/DDBJ whole genome shotgun (WGS) entry which is preliminary data.</text>
</comment>
<name>A0ABS4NPS7_9BACL</name>
<keyword evidence="2" id="KW-0762">Sugar transport</keyword>
<evidence type="ECO:0000256" key="1">
    <source>
        <dbReference type="SAM" id="SignalP"/>
    </source>
</evidence>
<dbReference type="PROSITE" id="PS51257">
    <property type="entry name" value="PROKAR_LIPOPROTEIN"/>
    <property type="match status" value="1"/>
</dbReference>
<dbReference type="PANTHER" id="PTHR43649:SF12">
    <property type="entry name" value="DIACETYLCHITOBIOSE BINDING PROTEIN DASA"/>
    <property type="match status" value="1"/>
</dbReference>
<keyword evidence="1" id="KW-0732">Signal</keyword>
<evidence type="ECO:0000313" key="2">
    <source>
        <dbReference type="EMBL" id="MBP2112073.1"/>
    </source>
</evidence>
<sequence>MRIRLLALIAAVLLAGGCSSDAGNGAPGGLAGEGEVESGTAAVQAPVKLKFSIWGNDAQKAMVEELIAEFEQLHSGIEVEIMMIPFADYQQKLSIMLASRTAPDAGWLAERMIPQLLESGQLADIAAAVQDDSDYRYADIYPSTLDIFKRGDQLYGIPFSTPPVLIYYNKDLFQARGLKTPTELYEEGQWNYDEFLKAARSLTDPQRGIYGVKLVRDWNNWSDALLPLFWSHGAELFDSGGASFALNSPAGKEALQLYSDMMFKSKVHPLPGDEIAFDSGRIGMYTDRYSYTSKARAVTDFAWDIAPMPSGIKGTGTSLGYAGVSVFETSHPAEAAEFLKFITSAESMSITAQYFVPSRKSVLESDVFLRAASKPSPESIQRAVLDQIATARIAPGHKNWQQIDTKIQLLMDGLYTQTSTVDELLGQMEQEVTPLMK</sequence>
<dbReference type="Gene3D" id="3.40.190.10">
    <property type="entry name" value="Periplasmic binding protein-like II"/>
    <property type="match status" value="1"/>
</dbReference>
<keyword evidence="2" id="KW-0813">Transport</keyword>
<dbReference type="InterPro" id="IPR006059">
    <property type="entry name" value="SBP"/>
</dbReference>
<dbReference type="RefSeq" id="WP_209872608.1">
    <property type="nucleotide sequence ID" value="NZ_JAGGLV010000006.1"/>
</dbReference>
<accession>A0ABS4NPS7</accession>
<feature type="signal peptide" evidence="1">
    <location>
        <begin position="1"/>
        <end position="22"/>
    </location>
</feature>